<evidence type="ECO:0000313" key="2">
    <source>
        <dbReference type="Proteomes" id="UP001447842"/>
    </source>
</evidence>
<keyword evidence="2" id="KW-1185">Reference proteome</keyword>
<name>A0ABZ3HB87_9BACT</name>
<dbReference type="Proteomes" id="UP001447842">
    <property type="component" value="Chromosome"/>
</dbReference>
<reference evidence="1 2" key="1">
    <citation type="submission" date="2024-03" db="EMBL/GenBank/DDBJ databases">
        <title>Sulfurimonas sp. HSL3-1.</title>
        <authorList>
            <person name="Wang S."/>
        </authorList>
    </citation>
    <scope>NUCLEOTIDE SEQUENCE [LARGE SCALE GENOMIC DNA]</scope>
    <source>
        <strain evidence="1 2">HSL3-1</strain>
    </source>
</reference>
<accession>A0ABZ3HB87</accession>
<gene>
    <name evidence="1" type="ORF">WCY31_03615</name>
</gene>
<dbReference type="Pfam" id="PF02943">
    <property type="entry name" value="FeThRed_B"/>
    <property type="match status" value="1"/>
</dbReference>
<proteinExistence type="predicted"/>
<dbReference type="RefSeq" id="WP_345970908.1">
    <property type="nucleotide sequence ID" value="NZ_CP147920.1"/>
</dbReference>
<dbReference type="EMBL" id="CP147920">
    <property type="protein sequence ID" value="XAU15795.1"/>
    <property type="molecule type" value="Genomic_DNA"/>
</dbReference>
<dbReference type="InterPro" id="IPR036644">
    <property type="entry name" value="FTR_bsu_sf"/>
</dbReference>
<dbReference type="SUPFAM" id="SSF57662">
    <property type="entry name" value="Ferredoxin thioredoxin reductase (FTR), catalytic beta chain"/>
    <property type="match status" value="1"/>
</dbReference>
<evidence type="ECO:0000313" key="1">
    <source>
        <dbReference type="EMBL" id="XAU15795.1"/>
    </source>
</evidence>
<sequence>MLKMMIGFMKDYWKYRDAVKKQHRWIVKYAAQKGYAINPSLMMSKNLEVWLSEMEATFGKRYCPCFEPSGDAKLDKQMCCPCEFIDDEIDEYGTCHCALFGRGDLDKAGWKASSQRLMGEYRVPLNMKEGVLDTRGMPLDPRRGLPIPDAMHQMKATLNGYGGKTLKMIVERDQEAKNLETIAAFRGYGFSKTASDDGITVTLDLENKNAQGASGSCGQ</sequence>
<dbReference type="InterPro" id="IPR004209">
    <property type="entry name" value="FTR_bsu"/>
</dbReference>
<protein>
    <submittedName>
        <fullName evidence="1">Ferredoxin-thioredoxin reductase catalytic domain-containing protein</fullName>
    </submittedName>
</protein>
<organism evidence="1 2">
    <name type="scientific">Sulfurimonas diazotrophicus</name>
    <dbReference type="NCBI Taxonomy" id="3131939"/>
    <lineage>
        <taxon>Bacteria</taxon>
        <taxon>Pseudomonadati</taxon>
        <taxon>Campylobacterota</taxon>
        <taxon>Epsilonproteobacteria</taxon>
        <taxon>Campylobacterales</taxon>
        <taxon>Sulfurimonadaceae</taxon>
        <taxon>Sulfurimonas</taxon>
    </lineage>
</organism>
<dbReference type="Gene3D" id="3.90.460.10">
    <property type="entry name" value="Ferredoxin thioredoxin reductase catalytic beta subunit"/>
    <property type="match status" value="1"/>
</dbReference>